<dbReference type="CDD" id="cd09687">
    <property type="entry name" value="Cas7_I-C"/>
    <property type="match status" value="1"/>
</dbReference>
<keyword evidence="4" id="KW-1185">Reference proteome</keyword>
<dbReference type="InterPro" id="IPR013414">
    <property type="entry name" value="Cas7/Cst2/DevR_sub_I-B/Tneap"/>
</dbReference>
<comment type="function">
    <text evidence="2">CRISPR (clustered regularly interspaced short palindromic repeat) is an adaptive immune system that provides protection against mobile genetic elements (viruses, transposable elements and conjugative plasmids). CRISPR clusters contain spacers, sequences complementary to antecedent mobile elements, and target invading nucleic acids. CRISPR clusters are transcribed and processed into CRISPR RNA (crRNA).</text>
</comment>
<organism evidence="3 4">
    <name type="scientific">Nanoarchaeum equitans (strain Kin4-M)</name>
    <dbReference type="NCBI Taxonomy" id="228908"/>
    <lineage>
        <taxon>Archaea</taxon>
        <taxon>Nanobdellota</taxon>
        <taxon>Candidatus Nanoarchaeia</taxon>
        <taxon>Nanoarchaeales</taxon>
        <taxon>Nanoarchaeaceae</taxon>
        <taxon>Nanoarchaeum</taxon>
    </lineage>
</organism>
<name>Q74N43_NANEQ</name>
<evidence type="ECO:0000256" key="2">
    <source>
        <dbReference type="ARBA" id="ARBA00025626"/>
    </source>
</evidence>
<dbReference type="GO" id="GO:0051607">
    <property type="term" value="P:defense response to virus"/>
    <property type="evidence" value="ECO:0007669"/>
    <property type="project" value="UniProtKB-KW"/>
</dbReference>
<sequence length="322" mass="36959">MMKTVQISILARVYGNVNADETIGNRVTIKKFYSSEGEVLPFVSARAIKYSIRQALKERGFEIDPFVAEKKEMRDSGNPIKYVDNDLFGFMAPYKGKKKGEGGSVNRQAPIAISYFKALKNTPINVEFGARFPRENTIKIDKEKTEESNQESDQTLNPIPFEVEVADFIGRLNVLIYENVGKFTEEELTNVQDKNILQNILQKEGKLYVLPEEERKKRLKAFLEILLIPSYVLPRRTNSLNIPEYKVALIVLNKEGVLPIYQYLDYVKEGVVNLEKLKRLKEIVEEAGSEAYIIDYDGWVEEEIFPKITVKQAVEKILNHLL</sequence>
<gene>
    <name evidence="3" type="ordered locus">NEQ019</name>
</gene>
<dbReference type="InterPro" id="IPR010154">
    <property type="entry name" value="CRISPR-assoc_Cas7/Cst2/DevR"/>
</dbReference>
<dbReference type="NCBIfam" id="TIGR01875">
    <property type="entry name" value="cas_MJ0381"/>
    <property type="match status" value="1"/>
</dbReference>
<evidence type="ECO:0000313" key="3">
    <source>
        <dbReference type="EMBL" id="AAR38874.1"/>
    </source>
</evidence>
<protein>
    <submittedName>
        <fullName evidence="3">NEQ019</fullName>
    </submittedName>
</protein>
<dbReference type="AlphaFoldDB" id="Q74N43"/>
<dbReference type="BioCyc" id="NEQU228908:GJB6-21-MONOMER"/>
<proteinExistence type="predicted"/>
<dbReference type="STRING" id="228908.NEQ019"/>
<dbReference type="Proteomes" id="UP000000578">
    <property type="component" value="Chromosome"/>
</dbReference>
<dbReference type="HOGENOM" id="CLU_935734_0_0_2"/>
<dbReference type="Pfam" id="PF01905">
    <property type="entry name" value="DevR"/>
    <property type="match status" value="1"/>
</dbReference>
<dbReference type="KEGG" id="neq:NEQ019"/>
<evidence type="ECO:0000256" key="1">
    <source>
        <dbReference type="ARBA" id="ARBA00023118"/>
    </source>
</evidence>
<dbReference type="EMBL" id="AE017199">
    <property type="protein sequence ID" value="AAR38874.1"/>
    <property type="molecule type" value="Genomic_DNA"/>
</dbReference>
<accession>Q74N43</accession>
<dbReference type="NCBIfam" id="TIGR02585">
    <property type="entry name" value="cas_Cst2_DevR"/>
    <property type="match status" value="1"/>
</dbReference>
<keyword evidence="1" id="KW-0051">Antiviral defense</keyword>
<reference evidence="3 4" key="1">
    <citation type="journal article" date="2003" name="Proc. Natl. Acad. Sci. U.S.A.">
        <title>The genome of Nanoarchaeum equitans: insights into early archaeal evolution and derived parasitism.</title>
        <authorList>
            <person name="Waters E."/>
            <person name="Hohn M.J."/>
            <person name="Ahel I."/>
            <person name="Graham D.E."/>
            <person name="Adams M.D."/>
            <person name="Barnstead M."/>
            <person name="Beeson K.Y."/>
            <person name="Bibbs L."/>
            <person name="Bolanos R."/>
            <person name="Keller M."/>
            <person name="Kretz K."/>
            <person name="Lin X."/>
            <person name="Mathur E."/>
            <person name="Ni J."/>
            <person name="Podar M."/>
            <person name="Richardson T."/>
            <person name="Sutton G.G."/>
            <person name="Simon M."/>
            <person name="Soll D."/>
            <person name="Stetter K.O."/>
            <person name="Short J.M."/>
            <person name="Noordewier M."/>
        </authorList>
    </citation>
    <scope>NUCLEOTIDE SEQUENCE [LARGE SCALE GENOMIC DNA]</scope>
    <source>
        <strain evidence="3 4">Kin4-M</strain>
    </source>
</reference>
<dbReference type="EnsemblBacteria" id="AAR38874">
    <property type="protein sequence ID" value="AAR38874"/>
    <property type="gene ID" value="NEQ019"/>
</dbReference>
<evidence type="ECO:0000313" key="4">
    <source>
        <dbReference type="Proteomes" id="UP000000578"/>
    </source>
</evidence>